<dbReference type="Pfam" id="PF02518">
    <property type="entry name" value="HATPase_c"/>
    <property type="match status" value="1"/>
</dbReference>
<dbReference type="InterPro" id="IPR001789">
    <property type="entry name" value="Sig_transdc_resp-reg_receiver"/>
</dbReference>
<evidence type="ECO:0000256" key="13">
    <source>
        <dbReference type="ARBA" id="ARBA00023136"/>
    </source>
</evidence>
<dbReference type="Proteomes" id="UP001174932">
    <property type="component" value="Unassembled WGS sequence"/>
</dbReference>
<feature type="modified residue" description="Phosphohistidine" evidence="14">
    <location>
        <position position="689"/>
    </location>
</feature>
<dbReference type="Pfam" id="PF00072">
    <property type="entry name" value="Response_reg"/>
    <property type="match status" value="1"/>
</dbReference>
<evidence type="ECO:0000256" key="15">
    <source>
        <dbReference type="PROSITE-ProRule" id="PRU00169"/>
    </source>
</evidence>
<gene>
    <name evidence="20" type="ORF">Q4481_20580</name>
</gene>
<evidence type="ECO:0000256" key="7">
    <source>
        <dbReference type="ARBA" id="ARBA00022679"/>
    </source>
</evidence>
<evidence type="ECO:0000256" key="8">
    <source>
        <dbReference type="ARBA" id="ARBA00022692"/>
    </source>
</evidence>
<dbReference type="RefSeq" id="WP_304378277.1">
    <property type="nucleotide sequence ID" value="NZ_JAUOZU010000017.1"/>
</dbReference>
<keyword evidence="12" id="KW-0902">Two-component regulatory system</keyword>
<dbReference type="InterPro" id="IPR036641">
    <property type="entry name" value="HPT_dom_sf"/>
</dbReference>
<proteinExistence type="predicted"/>
<keyword evidence="13 16" id="KW-0472">Membrane</keyword>
<dbReference type="InterPro" id="IPR005467">
    <property type="entry name" value="His_kinase_dom"/>
</dbReference>
<dbReference type="CDD" id="cd16922">
    <property type="entry name" value="HATPase_EvgS-ArcB-TorS-like"/>
    <property type="match status" value="1"/>
</dbReference>
<dbReference type="InterPro" id="IPR004358">
    <property type="entry name" value="Sig_transdc_His_kin-like_C"/>
</dbReference>
<evidence type="ECO:0000256" key="6">
    <source>
        <dbReference type="ARBA" id="ARBA00022553"/>
    </source>
</evidence>
<dbReference type="InterPro" id="IPR003661">
    <property type="entry name" value="HisK_dim/P_dom"/>
</dbReference>
<reference evidence="20" key="1">
    <citation type="journal article" date="2015" name="Int. J. Syst. Evol. Microbiol.">
        <title>Rhizobium alvei sp. nov., isolated from a freshwater river.</title>
        <authorList>
            <person name="Sheu S.Y."/>
            <person name="Huang H.W."/>
            <person name="Young C.C."/>
            <person name="Chen W.M."/>
        </authorList>
    </citation>
    <scope>NUCLEOTIDE SEQUENCE</scope>
    <source>
        <strain evidence="20">TNR-22</strain>
    </source>
</reference>
<protein>
    <recommendedName>
        <fullName evidence="3">histidine kinase</fullName>
        <ecNumber evidence="3">2.7.13.3</ecNumber>
    </recommendedName>
</protein>
<dbReference type="CDD" id="cd00088">
    <property type="entry name" value="HPT"/>
    <property type="match status" value="1"/>
</dbReference>
<evidence type="ECO:0000313" key="20">
    <source>
        <dbReference type="EMBL" id="MDO6966355.1"/>
    </source>
</evidence>
<organism evidence="20 21">
    <name type="scientific">Rhizobium alvei</name>
    <dbReference type="NCBI Taxonomy" id="1132659"/>
    <lineage>
        <taxon>Bacteria</taxon>
        <taxon>Pseudomonadati</taxon>
        <taxon>Pseudomonadota</taxon>
        <taxon>Alphaproteobacteria</taxon>
        <taxon>Hyphomicrobiales</taxon>
        <taxon>Rhizobiaceae</taxon>
        <taxon>Rhizobium/Agrobacterium group</taxon>
        <taxon>Rhizobium</taxon>
    </lineage>
</organism>
<keyword evidence="10 20" id="KW-0547">Nucleotide-binding</keyword>
<dbReference type="Gene3D" id="3.30.565.10">
    <property type="entry name" value="Histidine kinase-like ATPase, C-terminal domain"/>
    <property type="match status" value="1"/>
</dbReference>
<sequence length="736" mass="81204">MSTPEADRIAIRKAGLSTSVLKFFAIGLSVVLGFIYYDISERYTAMQSGIRENAMWSVYQLDREARNLNARLAVMLATKDLSLTSQKQLATRYDILYSRMDMLAKATFEQTFTVNDKLAGLLTDIRRDVFEQVGIFDAINAGEAASTAELQAASADFQKVVVNTEQLVTFTNSSLSADRADQREAVAALEMKSLILIGFLALIIGVIILMLRRQLASVRAAGLSFERMAERLEGAYQAAEAGGRAKSQFMATMSHEIRTPLNAILGTVELMELTQNSPECAKNLRTIRTSGEALLDIINEILDFSKMEHGRIELEMRSVDIRAMAESIVEMIRGRALESGNRISLDAPESLSLPYIRTDVTRLRQVLLNLMSNAAKFTRNGSVTLRISERNEDGTLRMRFDVIDTGIGINEEGRAKLFKPFSQVDASIARKYGGTGLGLTICKEIVEQLGGVIDVESVFGHGSTFWFEIPVEAGQPPKQQNDTNAIATLVPRLNVLIVEDNPINLHVALKFLNHLGQDVVSAENGAIAIEKAEETAFDLILMDMQMPVMDGIEAARRIRAGEGKSRRSPIYALTANASDDDARLCLEAGMDGFQSKPINMNKLRQMIIETAGRLGKTLPAPESTIKHPAQEEPDLTSFQERRAELVEVLGEEDFAELLDSFFTDITSILSDLKKELHSENPQTQDRLLHTIKGAAGNIGLIPIAELAEGMRRKPFGEGEWTELHRTISVCQQALAA</sequence>
<evidence type="ECO:0000313" key="21">
    <source>
        <dbReference type="Proteomes" id="UP001174932"/>
    </source>
</evidence>
<keyword evidence="5" id="KW-0997">Cell inner membrane</keyword>
<feature type="modified residue" description="4-aspartylphosphate" evidence="15">
    <location>
        <position position="543"/>
    </location>
</feature>
<dbReference type="InterPro" id="IPR036097">
    <property type="entry name" value="HisK_dim/P_sf"/>
</dbReference>
<dbReference type="Gene3D" id="3.40.50.2300">
    <property type="match status" value="1"/>
</dbReference>
<dbReference type="SUPFAM" id="SSF47226">
    <property type="entry name" value="Histidine-containing phosphotransfer domain, HPT domain"/>
    <property type="match status" value="1"/>
</dbReference>
<dbReference type="PROSITE" id="PS50110">
    <property type="entry name" value="RESPONSE_REGULATORY"/>
    <property type="match status" value="1"/>
</dbReference>
<feature type="domain" description="Response regulatory" evidence="18">
    <location>
        <begin position="494"/>
        <end position="611"/>
    </location>
</feature>
<dbReference type="SMART" id="SM00448">
    <property type="entry name" value="REC"/>
    <property type="match status" value="1"/>
</dbReference>
<evidence type="ECO:0000256" key="10">
    <source>
        <dbReference type="ARBA" id="ARBA00022840"/>
    </source>
</evidence>
<evidence type="ECO:0000256" key="12">
    <source>
        <dbReference type="ARBA" id="ARBA00023012"/>
    </source>
</evidence>
<evidence type="ECO:0000259" key="18">
    <source>
        <dbReference type="PROSITE" id="PS50110"/>
    </source>
</evidence>
<reference evidence="20" key="2">
    <citation type="submission" date="2023-07" db="EMBL/GenBank/DDBJ databases">
        <authorList>
            <person name="Shen H."/>
        </authorList>
    </citation>
    <scope>NUCLEOTIDE SEQUENCE</scope>
    <source>
        <strain evidence="20">TNR-22</strain>
    </source>
</reference>
<dbReference type="PROSITE" id="PS50894">
    <property type="entry name" value="HPT"/>
    <property type="match status" value="1"/>
</dbReference>
<dbReference type="PRINTS" id="PR00344">
    <property type="entry name" value="BCTRLSENSOR"/>
</dbReference>
<evidence type="ECO:0000256" key="2">
    <source>
        <dbReference type="ARBA" id="ARBA00004429"/>
    </source>
</evidence>
<dbReference type="GO" id="GO:0005524">
    <property type="term" value="F:ATP binding"/>
    <property type="evidence" value="ECO:0007669"/>
    <property type="project" value="UniProtKB-KW"/>
</dbReference>
<evidence type="ECO:0000259" key="17">
    <source>
        <dbReference type="PROSITE" id="PS50109"/>
    </source>
</evidence>
<dbReference type="InterPro" id="IPR003594">
    <property type="entry name" value="HATPase_dom"/>
</dbReference>
<evidence type="ECO:0000256" key="4">
    <source>
        <dbReference type="ARBA" id="ARBA00022475"/>
    </source>
</evidence>
<dbReference type="SUPFAM" id="SSF52172">
    <property type="entry name" value="CheY-like"/>
    <property type="match status" value="1"/>
</dbReference>
<evidence type="ECO:0000256" key="5">
    <source>
        <dbReference type="ARBA" id="ARBA00022519"/>
    </source>
</evidence>
<dbReference type="SUPFAM" id="SSF47384">
    <property type="entry name" value="Homodimeric domain of signal transducing histidine kinase"/>
    <property type="match status" value="1"/>
</dbReference>
<keyword evidence="8 16" id="KW-0812">Transmembrane</keyword>
<feature type="transmembrane region" description="Helical" evidence="16">
    <location>
        <begin position="20"/>
        <end position="39"/>
    </location>
</feature>
<keyword evidence="10 20" id="KW-0067">ATP-binding</keyword>
<feature type="domain" description="Histidine kinase" evidence="17">
    <location>
        <begin position="252"/>
        <end position="473"/>
    </location>
</feature>
<keyword evidence="7" id="KW-0808">Transferase</keyword>
<comment type="catalytic activity">
    <reaction evidence="1">
        <text>ATP + protein L-histidine = ADP + protein N-phospho-L-histidine.</text>
        <dbReference type="EC" id="2.7.13.3"/>
    </reaction>
</comment>
<evidence type="ECO:0000256" key="16">
    <source>
        <dbReference type="SAM" id="Phobius"/>
    </source>
</evidence>
<dbReference type="SMART" id="SM00387">
    <property type="entry name" value="HATPase_c"/>
    <property type="match status" value="1"/>
</dbReference>
<dbReference type="SUPFAM" id="SSF55874">
    <property type="entry name" value="ATPase domain of HSP90 chaperone/DNA topoisomerase II/histidine kinase"/>
    <property type="match status" value="1"/>
</dbReference>
<evidence type="ECO:0000259" key="19">
    <source>
        <dbReference type="PROSITE" id="PS50894"/>
    </source>
</evidence>
<dbReference type="InterPro" id="IPR011006">
    <property type="entry name" value="CheY-like_superfamily"/>
</dbReference>
<dbReference type="InterPro" id="IPR008207">
    <property type="entry name" value="Sig_transdc_His_kin_Hpt_dom"/>
</dbReference>
<comment type="caution">
    <text evidence="20">The sequence shown here is derived from an EMBL/GenBank/DDBJ whole genome shotgun (WGS) entry which is preliminary data.</text>
</comment>
<keyword evidence="9" id="KW-0418">Kinase</keyword>
<evidence type="ECO:0000256" key="11">
    <source>
        <dbReference type="ARBA" id="ARBA00022989"/>
    </source>
</evidence>
<dbReference type="PANTHER" id="PTHR43047:SF71">
    <property type="entry name" value="HISTIDINE KINASE CONTAINING CHEY-HOMOLOGOUS RECEIVER DOMAIN-RELATED"/>
    <property type="match status" value="1"/>
</dbReference>
<dbReference type="PANTHER" id="PTHR43047">
    <property type="entry name" value="TWO-COMPONENT HISTIDINE PROTEIN KINASE"/>
    <property type="match status" value="1"/>
</dbReference>
<keyword evidence="21" id="KW-1185">Reference proteome</keyword>
<keyword evidence="11 16" id="KW-1133">Transmembrane helix</keyword>
<dbReference type="SMART" id="SM00388">
    <property type="entry name" value="HisKA"/>
    <property type="match status" value="1"/>
</dbReference>
<keyword evidence="6 15" id="KW-0597">Phosphoprotein</keyword>
<dbReference type="CDD" id="cd00082">
    <property type="entry name" value="HisKA"/>
    <property type="match status" value="1"/>
</dbReference>
<dbReference type="PROSITE" id="PS50109">
    <property type="entry name" value="HIS_KIN"/>
    <property type="match status" value="1"/>
</dbReference>
<evidence type="ECO:0000256" key="1">
    <source>
        <dbReference type="ARBA" id="ARBA00000085"/>
    </source>
</evidence>
<feature type="transmembrane region" description="Helical" evidence="16">
    <location>
        <begin position="193"/>
        <end position="211"/>
    </location>
</feature>
<feature type="domain" description="HPt" evidence="19">
    <location>
        <begin position="650"/>
        <end position="736"/>
    </location>
</feature>
<evidence type="ECO:0000256" key="14">
    <source>
        <dbReference type="PROSITE-ProRule" id="PRU00110"/>
    </source>
</evidence>
<evidence type="ECO:0000256" key="3">
    <source>
        <dbReference type="ARBA" id="ARBA00012438"/>
    </source>
</evidence>
<dbReference type="Pfam" id="PF00512">
    <property type="entry name" value="HisKA"/>
    <property type="match status" value="1"/>
</dbReference>
<dbReference type="Gene3D" id="1.10.287.130">
    <property type="match status" value="1"/>
</dbReference>
<dbReference type="EC" id="2.7.13.3" evidence="3"/>
<dbReference type="Gene3D" id="1.20.120.160">
    <property type="entry name" value="HPT domain"/>
    <property type="match status" value="1"/>
</dbReference>
<dbReference type="InterPro" id="IPR036890">
    <property type="entry name" value="HATPase_C_sf"/>
</dbReference>
<dbReference type="Pfam" id="PF01627">
    <property type="entry name" value="Hpt"/>
    <property type="match status" value="1"/>
</dbReference>
<evidence type="ECO:0000256" key="9">
    <source>
        <dbReference type="ARBA" id="ARBA00022777"/>
    </source>
</evidence>
<comment type="subcellular location">
    <subcellularLocation>
        <location evidence="2">Cell inner membrane</location>
        <topology evidence="2">Multi-pass membrane protein</topology>
    </subcellularLocation>
</comment>
<dbReference type="CDD" id="cd17546">
    <property type="entry name" value="REC_hyHK_CKI1_RcsC-like"/>
    <property type="match status" value="1"/>
</dbReference>
<accession>A0ABT8YT14</accession>
<keyword evidence="4" id="KW-1003">Cell membrane</keyword>
<name>A0ABT8YT14_9HYPH</name>
<dbReference type="EMBL" id="JAUOZU010000017">
    <property type="protein sequence ID" value="MDO6966355.1"/>
    <property type="molecule type" value="Genomic_DNA"/>
</dbReference>